<evidence type="ECO:0000313" key="2">
    <source>
        <dbReference type="Proteomes" id="UP000649617"/>
    </source>
</evidence>
<name>A0A812Y539_SYMPI</name>
<keyword evidence="2" id="KW-1185">Reference proteome</keyword>
<dbReference type="EMBL" id="CAJNIZ010047415">
    <property type="protein sequence ID" value="CAE7767524.1"/>
    <property type="molecule type" value="Genomic_DNA"/>
</dbReference>
<organism evidence="1 2">
    <name type="scientific">Symbiodinium pilosum</name>
    <name type="common">Dinoflagellate</name>
    <dbReference type="NCBI Taxonomy" id="2952"/>
    <lineage>
        <taxon>Eukaryota</taxon>
        <taxon>Sar</taxon>
        <taxon>Alveolata</taxon>
        <taxon>Dinophyceae</taxon>
        <taxon>Suessiales</taxon>
        <taxon>Symbiodiniaceae</taxon>
        <taxon>Symbiodinium</taxon>
    </lineage>
</organism>
<reference evidence="1" key="1">
    <citation type="submission" date="2021-02" db="EMBL/GenBank/DDBJ databases">
        <authorList>
            <person name="Dougan E. K."/>
            <person name="Rhodes N."/>
            <person name="Thang M."/>
            <person name="Chan C."/>
        </authorList>
    </citation>
    <scope>NUCLEOTIDE SEQUENCE</scope>
</reference>
<dbReference type="AlphaFoldDB" id="A0A812Y539"/>
<accession>A0A812Y539</accession>
<dbReference type="Proteomes" id="UP000649617">
    <property type="component" value="Unassembled WGS sequence"/>
</dbReference>
<feature type="non-terminal residue" evidence="1">
    <location>
        <position position="281"/>
    </location>
</feature>
<gene>
    <name evidence="1" type="ORF">SPIL2461_LOCUS22540</name>
</gene>
<sequence>VLDPRDETSYVHRAAGETYGGFTIVAGNFTSLQQTVQMFPSGITLIGDAFIPKDFSVNELYIQDLHSQRPEMGLEYAKSRAKSHMRQWEAFERCGQLLSGPVSHANYTLRMRDDSAVMERFEPRMLQRELLDDGFYTPDCAGYGGINDKVALIKGRGAAQTYFSLLLDTMRNRFQEVHQRLMSENPRHCNPENALKVMLELGLMKITRLQPVALPIMPSKNLRRDGLTNLCFFNGDEHYRQCMPEHFHERFTSFATAGFSIKKYAYSEIPSFLCEDRAFGY</sequence>
<dbReference type="OrthoDB" id="408694at2759"/>
<proteinExistence type="predicted"/>
<evidence type="ECO:0000313" key="1">
    <source>
        <dbReference type="EMBL" id="CAE7767524.1"/>
    </source>
</evidence>
<protein>
    <submittedName>
        <fullName evidence="1">Uncharacterized protein</fullName>
    </submittedName>
</protein>
<comment type="caution">
    <text evidence="1">The sequence shown here is derived from an EMBL/GenBank/DDBJ whole genome shotgun (WGS) entry which is preliminary data.</text>
</comment>